<name>A0A2Z4XZ45_9GAMM</name>
<evidence type="ECO:0000313" key="4">
    <source>
        <dbReference type="Proteomes" id="UP000251120"/>
    </source>
</evidence>
<dbReference type="AlphaFoldDB" id="A0A2Z4XZ45"/>
<evidence type="ECO:0000313" key="3">
    <source>
        <dbReference type="EMBL" id="QIW11937.1"/>
    </source>
</evidence>
<dbReference type="Gene3D" id="3.90.550.10">
    <property type="entry name" value="Spore Coat Polysaccharide Biosynthesis Protein SpsA, Chain A"/>
    <property type="match status" value="1"/>
</dbReference>
<evidence type="ECO:0000259" key="1">
    <source>
        <dbReference type="Pfam" id="PF00535"/>
    </source>
</evidence>
<organism evidence="2 4">
    <name type="scientific">Francisella adeliensis</name>
    <dbReference type="NCBI Taxonomy" id="2007306"/>
    <lineage>
        <taxon>Bacteria</taxon>
        <taxon>Pseudomonadati</taxon>
        <taxon>Pseudomonadota</taxon>
        <taxon>Gammaproteobacteria</taxon>
        <taxon>Thiotrichales</taxon>
        <taxon>Francisellaceae</taxon>
        <taxon>Francisella</taxon>
    </lineage>
</organism>
<dbReference type="InterPro" id="IPR001173">
    <property type="entry name" value="Glyco_trans_2-like"/>
</dbReference>
<protein>
    <submittedName>
        <fullName evidence="3">Glycosyltransferase</fullName>
    </submittedName>
</protein>
<dbReference type="RefSeq" id="WP_112869877.1">
    <property type="nucleotide sequence ID" value="NZ_CP021781.1"/>
</dbReference>
<proteinExistence type="predicted"/>
<dbReference type="KEGG" id="fad:CDH04_04430"/>
<dbReference type="EMBL" id="CP043424">
    <property type="protein sequence ID" value="QIW11937.1"/>
    <property type="molecule type" value="Genomic_DNA"/>
</dbReference>
<evidence type="ECO:0000313" key="5">
    <source>
        <dbReference type="Proteomes" id="UP000681131"/>
    </source>
</evidence>
<dbReference type="InterPro" id="IPR029044">
    <property type="entry name" value="Nucleotide-diphossugar_trans"/>
</dbReference>
<evidence type="ECO:0000313" key="2">
    <source>
        <dbReference type="EMBL" id="AXA33703.1"/>
    </source>
</evidence>
<dbReference type="GO" id="GO:0016758">
    <property type="term" value="F:hexosyltransferase activity"/>
    <property type="evidence" value="ECO:0007669"/>
    <property type="project" value="UniProtKB-ARBA"/>
</dbReference>
<dbReference type="PANTHER" id="PTHR22916:SF3">
    <property type="entry name" value="UDP-GLCNAC:BETAGAL BETA-1,3-N-ACETYLGLUCOSAMINYLTRANSFERASE-LIKE PROTEIN 1"/>
    <property type="match status" value="1"/>
</dbReference>
<dbReference type="Proteomes" id="UP000681131">
    <property type="component" value="Chromosome"/>
</dbReference>
<dbReference type="Proteomes" id="UP000251120">
    <property type="component" value="Chromosome"/>
</dbReference>
<dbReference type="CDD" id="cd06433">
    <property type="entry name" value="GT_2_WfgS_like"/>
    <property type="match status" value="1"/>
</dbReference>
<keyword evidence="5" id="KW-1185">Reference proteome</keyword>
<dbReference type="Pfam" id="PF00535">
    <property type="entry name" value="Glycos_transf_2"/>
    <property type="match status" value="1"/>
</dbReference>
<dbReference type="PANTHER" id="PTHR22916">
    <property type="entry name" value="GLYCOSYLTRANSFERASE"/>
    <property type="match status" value="1"/>
</dbReference>
<accession>A0A2Z4XZ45</accession>
<reference evidence="2 4" key="1">
    <citation type="submission" date="2017-06" db="EMBL/GenBank/DDBJ databases">
        <title>Complete genome of Francisella adeliensis.</title>
        <authorList>
            <person name="Vallesi A."/>
            <person name="Sjodin A."/>
        </authorList>
    </citation>
    <scope>NUCLEOTIDE SEQUENCE [LARGE SCALE GENOMIC DNA]</scope>
    <source>
        <strain evidence="2 4">FDC440</strain>
    </source>
</reference>
<gene>
    <name evidence="2" type="ORF">CDH04_04430</name>
    <name evidence="3" type="ORF">FZC43_04435</name>
</gene>
<dbReference type="SUPFAM" id="SSF53448">
    <property type="entry name" value="Nucleotide-diphospho-sugar transferases"/>
    <property type="match status" value="1"/>
</dbReference>
<reference evidence="3 5" key="2">
    <citation type="submission" date="2019-08" db="EMBL/GenBank/DDBJ databases">
        <title>Complete genome sequences of Francisella adeliensis (FSC1325 and FSC1326).</title>
        <authorList>
            <person name="Ohrman C."/>
            <person name="Uneklint I."/>
            <person name="Vallesi A."/>
            <person name="Karlsson L."/>
            <person name="Sjodin A."/>
        </authorList>
    </citation>
    <scope>NUCLEOTIDE SEQUENCE [LARGE SCALE GENOMIC DNA]</scope>
    <source>
        <strain evidence="3 5">FSC1325</strain>
    </source>
</reference>
<dbReference type="EMBL" id="CP021781">
    <property type="protein sequence ID" value="AXA33703.1"/>
    <property type="molecule type" value="Genomic_DNA"/>
</dbReference>
<feature type="domain" description="Glycosyltransferase 2-like" evidence="1">
    <location>
        <begin position="61"/>
        <end position="174"/>
    </location>
</feature>
<dbReference type="OrthoDB" id="396512at2"/>
<sequence>MNKSYSTTKLLTIDKPRLQNIANAEFESFLLLPFNDKRIADGGLRTKELFKLSYQNKPLITIVTVVFNGEDFLEETILSVINQTYDNVEYIIIDGGSTDGTIDIIKKYEHAIDYWVSEPDGGIYDAMNKGISLATGDWINFMNAGDSFFCKTAILTLIKSSTDSDVIYGGRNNIHSKYSLLYKAKPFEKAKFCVSFCHQSCIVRLSVHKKYLYDTSFIVSGDTDFFFKLRDLRYRFKRVDSIICNSDMSGVSSIVNTNLRKEKLRIVKRYKLGIFSYVIWEIYRTSIAKIKKLPFLGDVLMRFKYLLFNKRDI</sequence>